<reference evidence="1 2" key="1">
    <citation type="journal article" date="2018" name="Sci. Data">
        <title>The draft genome sequence of cork oak.</title>
        <authorList>
            <person name="Ramos A.M."/>
            <person name="Usie A."/>
            <person name="Barbosa P."/>
            <person name="Barros P.M."/>
            <person name="Capote T."/>
            <person name="Chaves I."/>
            <person name="Simoes F."/>
            <person name="Abreu I."/>
            <person name="Carrasquinho I."/>
            <person name="Faro C."/>
            <person name="Guimaraes J.B."/>
            <person name="Mendonca D."/>
            <person name="Nobrega F."/>
            <person name="Rodrigues L."/>
            <person name="Saibo N.J.M."/>
            <person name="Varela M.C."/>
            <person name="Egas C."/>
            <person name="Matos J."/>
            <person name="Miguel C.M."/>
            <person name="Oliveira M.M."/>
            <person name="Ricardo C.P."/>
            <person name="Goncalves S."/>
        </authorList>
    </citation>
    <scope>NUCLEOTIDE SEQUENCE [LARGE SCALE GENOMIC DNA]</scope>
    <source>
        <strain evidence="2">cv. HL8</strain>
    </source>
</reference>
<dbReference type="PANTHER" id="PTHR34677">
    <property type="match status" value="1"/>
</dbReference>
<dbReference type="EMBL" id="PKMF04000159">
    <property type="protein sequence ID" value="KAK7846178.1"/>
    <property type="molecule type" value="Genomic_DNA"/>
</dbReference>
<dbReference type="PANTHER" id="PTHR34677:SF1">
    <property type="entry name" value="TRANSMEMBRANE PROTEIN"/>
    <property type="match status" value="1"/>
</dbReference>
<evidence type="ECO:0000313" key="2">
    <source>
        <dbReference type="Proteomes" id="UP000237347"/>
    </source>
</evidence>
<dbReference type="AlphaFoldDB" id="A0AAW0L6U9"/>
<gene>
    <name evidence="1" type="ORF">CFP56_008275</name>
</gene>
<protein>
    <submittedName>
        <fullName evidence="1">Uncharacterized protein</fullName>
    </submittedName>
</protein>
<keyword evidence="2" id="KW-1185">Reference proteome</keyword>
<evidence type="ECO:0000313" key="1">
    <source>
        <dbReference type="EMBL" id="KAK7846178.1"/>
    </source>
</evidence>
<dbReference type="Proteomes" id="UP000237347">
    <property type="component" value="Unassembled WGS sequence"/>
</dbReference>
<sequence>MSRTSIKVYSKMGLLKLPLLVLLCWVFCLLSFIALCEDSVVTVKFLKAPRAFSHLNSATFIFEVLVGGNCACTNSNITCKLDDGIASNCEGRTVLYASMQDGNHTFEVCTNGSQGVGCDTIPPTAYITTSTPFTNALNVSINISFNEPCTGPTGGGSFVCLSMNDCNLCCLDLEINQNLTFSSFLENLQYSVLVGLSSIAQYG</sequence>
<accession>A0AAW0L6U9</accession>
<organism evidence="1 2">
    <name type="scientific">Quercus suber</name>
    <name type="common">Cork oak</name>
    <dbReference type="NCBI Taxonomy" id="58331"/>
    <lineage>
        <taxon>Eukaryota</taxon>
        <taxon>Viridiplantae</taxon>
        <taxon>Streptophyta</taxon>
        <taxon>Embryophyta</taxon>
        <taxon>Tracheophyta</taxon>
        <taxon>Spermatophyta</taxon>
        <taxon>Magnoliopsida</taxon>
        <taxon>eudicotyledons</taxon>
        <taxon>Gunneridae</taxon>
        <taxon>Pentapetalae</taxon>
        <taxon>rosids</taxon>
        <taxon>fabids</taxon>
        <taxon>Fagales</taxon>
        <taxon>Fagaceae</taxon>
        <taxon>Quercus</taxon>
    </lineage>
</organism>
<comment type="caution">
    <text evidence="1">The sequence shown here is derived from an EMBL/GenBank/DDBJ whole genome shotgun (WGS) entry which is preliminary data.</text>
</comment>
<proteinExistence type="predicted"/>
<name>A0AAW0L6U9_QUESU</name>